<evidence type="ECO:0000313" key="5">
    <source>
        <dbReference type="Proteomes" id="UP001648503"/>
    </source>
</evidence>
<name>A0ABQ8ERP7_9FUNG</name>
<protein>
    <recommendedName>
        <fullName evidence="3">Nudix hydrolase domain-containing protein</fullName>
    </recommendedName>
</protein>
<dbReference type="PROSITE" id="PS51462">
    <property type="entry name" value="NUDIX"/>
    <property type="match status" value="1"/>
</dbReference>
<sequence length="343" mass="37593">MMRIRTGRLRLLMLPAKSSQICATTPTLILGAFCKLANTRMATHLHTSTAAKVHAENDSLFVQLGQRRVPLTAKYDSLWAELPLVQKFLPFQQWAQRLSNQLDTTVTGSQLEVHGVQVTDIDYFGPGCIGFVKFKADIKWIDDVDGGSNRAGTGPSVPGIVFCRGGAVAVLLIVRPLGHSRGSAVEEGLLPTQDQWVVLTMQPRVPIGALEEMALPAGMLDGDSNFSGVAAKELQEECGIQLAASDLIDLTDYRLQDEDHGIDASTLGLHPSAGGCDEFIRLFLCEKELPLEQIQALQGREGGLRSKGERIQVRLVPLQDLWRSTRDMKALAALALYQQRRQL</sequence>
<keyword evidence="2" id="KW-0378">Hydrolase</keyword>
<dbReference type="Proteomes" id="UP001648503">
    <property type="component" value="Unassembled WGS sequence"/>
</dbReference>
<dbReference type="PANTHER" id="PTHR11839:SF18">
    <property type="entry name" value="NUDIX HYDROLASE DOMAIN-CONTAINING PROTEIN"/>
    <property type="match status" value="1"/>
</dbReference>
<dbReference type="PANTHER" id="PTHR11839">
    <property type="entry name" value="UDP/ADP-SUGAR PYROPHOSPHATASE"/>
    <property type="match status" value="1"/>
</dbReference>
<accession>A0ABQ8ERP7</accession>
<keyword evidence="5" id="KW-1185">Reference proteome</keyword>
<dbReference type="EMBL" id="JAFCIX010000580">
    <property type="protein sequence ID" value="KAH6585508.1"/>
    <property type="molecule type" value="Genomic_DNA"/>
</dbReference>
<evidence type="ECO:0000259" key="3">
    <source>
        <dbReference type="PROSITE" id="PS51462"/>
    </source>
</evidence>
<dbReference type="Pfam" id="PF00293">
    <property type="entry name" value="NUDIX"/>
    <property type="match status" value="1"/>
</dbReference>
<dbReference type="InterPro" id="IPR015797">
    <property type="entry name" value="NUDIX_hydrolase-like_dom_sf"/>
</dbReference>
<dbReference type="InterPro" id="IPR000086">
    <property type="entry name" value="NUDIX_hydrolase_dom"/>
</dbReference>
<feature type="domain" description="Nudix hydrolase" evidence="3">
    <location>
        <begin position="152"/>
        <end position="338"/>
    </location>
</feature>
<dbReference type="Gene3D" id="3.90.79.10">
    <property type="entry name" value="Nucleoside Triphosphate Pyrophosphohydrolase"/>
    <property type="match status" value="1"/>
</dbReference>
<reference evidence="4 5" key="1">
    <citation type="submission" date="2021-02" db="EMBL/GenBank/DDBJ databases">
        <title>Variation within the Batrachochytrium salamandrivorans European outbreak.</title>
        <authorList>
            <person name="Kelly M."/>
            <person name="Pasmans F."/>
            <person name="Shea T.P."/>
            <person name="Munoz J.F."/>
            <person name="Carranza S."/>
            <person name="Cuomo C.A."/>
            <person name="Martel A."/>
        </authorList>
    </citation>
    <scope>NUCLEOTIDE SEQUENCE [LARGE SCALE GENOMIC DNA]</scope>
    <source>
        <strain evidence="4 5">AMFP18/2</strain>
    </source>
</reference>
<comment type="caution">
    <text evidence="4">The sequence shown here is derived from an EMBL/GenBank/DDBJ whole genome shotgun (WGS) entry which is preliminary data.</text>
</comment>
<dbReference type="CDD" id="cd03424">
    <property type="entry name" value="NUDIX_ADPRase_Nudt5_UGPPase_Nudt14"/>
    <property type="match status" value="1"/>
</dbReference>
<dbReference type="SUPFAM" id="SSF55811">
    <property type="entry name" value="Nudix"/>
    <property type="match status" value="1"/>
</dbReference>
<evidence type="ECO:0000313" key="4">
    <source>
        <dbReference type="EMBL" id="KAH6585508.1"/>
    </source>
</evidence>
<organism evidence="4 5">
    <name type="scientific">Batrachochytrium salamandrivorans</name>
    <dbReference type="NCBI Taxonomy" id="1357716"/>
    <lineage>
        <taxon>Eukaryota</taxon>
        <taxon>Fungi</taxon>
        <taxon>Fungi incertae sedis</taxon>
        <taxon>Chytridiomycota</taxon>
        <taxon>Chytridiomycota incertae sedis</taxon>
        <taxon>Chytridiomycetes</taxon>
        <taxon>Rhizophydiales</taxon>
        <taxon>Rhizophydiales incertae sedis</taxon>
        <taxon>Batrachochytrium</taxon>
    </lineage>
</organism>
<comment type="cofactor">
    <cofactor evidence="1">
        <name>Mg(2+)</name>
        <dbReference type="ChEBI" id="CHEBI:18420"/>
    </cofactor>
</comment>
<evidence type="ECO:0000256" key="1">
    <source>
        <dbReference type="ARBA" id="ARBA00001946"/>
    </source>
</evidence>
<gene>
    <name evidence="4" type="ORF">BASA50_001117</name>
</gene>
<proteinExistence type="predicted"/>
<evidence type="ECO:0000256" key="2">
    <source>
        <dbReference type="ARBA" id="ARBA00022801"/>
    </source>
</evidence>